<dbReference type="AlphaFoldDB" id="A0A1X6MHD9"/>
<evidence type="ECO:0000313" key="2">
    <source>
        <dbReference type="Proteomes" id="UP000194127"/>
    </source>
</evidence>
<gene>
    <name evidence="1" type="ORF">POSPLADRAFT_1097214</name>
</gene>
<feature type="non-terminal residue" evidence="1">
    <location>
        <position position="100"/>
    </location>
</feature>
<dbReference type="GeneID" id="36328091"/>
<organism evidence="1 2">
    <name type="scientific">Postia placenta MAD-698-R-SB12</name>
    <dbReference type="NCBI Taxonomy" id="670580"/>
    <lineage>
        <taxon>Eukaryota</taxon>
        <taxon>Fungi</taxon>
        <taxon>Dikarya</taxon>
        <taxon>Basidiomycota</taxon>
        <taxon>Agaricomycotina</taxon>
        <taxon>Agaricomycetes</taxon>
        <taxon>Polyporales</taxon>
        <taxon>Adustoporiaceae</taxon>
        <taxon>Rhodonia</taxon>
    </lineage>
</organism>
<dbReference type="EMBL" id="KZ110891">
    <property type="protein sequence ID" value="OSX55827.1"/>
    <property type="molecule type" value="Genomic_DNA"/>
</dbReference>
<protein>
    <submittedName>
        <fullName evidence="1">Uncharacterized protein</fullName>
    </submittedName>
</protein>
<proteinExistence type="predicted"/>
<sequence>MIAGEYVWQLRESQGEISGNSRARMIFKRYWSQVVVRLRVVLEGWPHKEKIAFADLSLLKTAQLEILLARWTSGTLFFRRINEAEFSEMRAAREAQIAAG</sequence>
<dbReference type="STRING" id="670580.A0A1X6MHD9"/>
<dbReference type="Proteomes" id="UP000194127">
    <property type="component" value="Unassembled WGS sequence"/>
</dbReference>
<accession>A0A1X6MHD9</accession>
<reference evidence="1 2" key="1">
    <citation type="submission" date="2017-04" db="EMBL/GenBank/DDBJ databases">
        <title>Genome Sequence of the Model Brown-Rot Fungus Postia placenta SB12.</title>
        <authorList>
            <consortium name="DOE Joint Genome Institute"/>
            <person name="Gaskell J."/>
            <person name="Kersten P."/>
            <person name="Larrondo L.F."/>
            <person name="Canessa P."/>
            <person name="Martinez D."/>
            <person name="Hibbett D."/>
            <person name="Schmoll M."/>
            <person name="Kubicek C.P."/>
            <person name="Martinez A.T."/>
            <person name="Yadav J."/>
            <person name="Master E."/>
            <person name="Magnuson J.K."/>
            <person name="James T."/>
            <person name="Yaver D."/>
            <person name="Berka R."/>
            <person name="Labutti K."/>
            <person name="Lipzen A."/>
            <person name="Aerts A."/>
            <person name="Barry K."/>
            <person name="Henrissat B."/>
            <person name="Blanchette R."/>
            <person name="Grigoriev I."/>
            <person name="Cullen D."/>
        </authorList>
    </citation>
    <scope>NUCLEOTIDE SEQUENCE [LARGE SCALE GENOMIC DNA]</scope>
    <source>
        <strain evidence="1 2">MAD-698-R-SB12</strain>
    </source>
</reference>
<dbReference type="OrthoDB" id="3253416at2759"/>
<evidence type="ECO:0000313" key="1">
    <source>
        <dbReference type="EMBL" id="OSX55827.1"/>
    </source>
</evidence>
<dbReference type="RefSeq" id="XP_024332621.1">
    <property type="nucleotide sequence ID" value="XM_024483142.1"/>
</dbReference>
<name>A0A1X6MHD9_9APHY</name>
<keyword evidence="2" id="KW-1185">Reference proteome</keyword>